<feature type="compositionally biased region" description="Basic and acidic residues" evidence="5">
    <location>
        <begin position="995"/>
        <end position="1005"/>
    </location>
</feature>
<evidence type="ECO:0000313" key="7">
    <source>
        <dbReference type="EMBL" id="TPX11983.1"/>
    </source>
</evidence>
<keyword evidence="2 6" id="KW-0812">Transmembrane</keyword>
<protein>
    <recommendedName>
        <fullName evidence="9">Galactose oxidase</fullName>
    </recommendedName>
</protein>
<feature type="compositionally biased region" description="Low complexity" evidence="5">
    <location>
        <begin position="835"/>
        <end position="860"/>
    </location>
</feature>
<feature type="compositionally biased region" description="Low complexity" evidence="5">
    <location>
        <begin position="764"/>
        <end position="773"/>
    </location>
</feature>
<evidence type="ECO:0000256" key="4">
    <source>
        <dbReference type="ARBA" id="ARBA00023136"/>
    </source>
</evidence>
<feature type="compositionally biased region" description="Basic and acidic residues" evidence="5">
    <location>
        <begin position="657"/>
        <end position="667"/>
    </location>
</feature>
<accession>A0A507AW81</accession>
<keyword evidence="8" id="KW-1185">Reference proteome</keyword>
<dbReference type="GO" id="GO:0071944">
    <property type="term" value="C:cell periphery"/>
    <property type="evidence" value="ECO:0007669"/>
    <property type="project" value="UniProtKB-ARBA"/>
</dbReference>
<feature type="region of interest" description="Disordered" evidence="5">
    <location>
        <begin position="684"/>
        <end position="727"/>
    </location>
</feature>
<proteinExistence type="predicted"/>
<dbReference type="InterPro" id="IPR011043">
    <property type="entry name" value="Gal_Oxase/kelch_b-propeller"/>
</dbReference>
<evidence type="ECO:0000313" key="8">
    <source>
        <dbReference type="Proteomes" id="UP000319257"/>
    </source>
</evidence>
<feature type="region of interest" description="Disordered" evidence="5">
    <location>
        <begin position="610"/>
        <end position="668"/>
    </location>
</feature>
<dbReference type="EMBL" id="SKBQ01000044">
    <property type="protein sequence ID" value="TPX11983.1"/>
    <property type="molecule type" value="Genomic_DNA"/>
</dbReference>
<evidence type="ECO:0000256" key="1">
    <source>
        <dbReference type="ARBA" id="ARBA00004167"/>
    </source>
</evidence>
<dbReference type="PANTHER" id="PTHR15549:SF27">
    <property type="entry name" value="CHITIN-BINDING TYPE-1 DOMAIN-CONTAINING PROTEIN"/>
    <property type="match status" value="1"/>
</dbReference>
<feature type="transmembrane region" description="Helical" evidence="6">
    <location>
        <begin position="462"/>
        <end position="485"/>
    </location>
</feature>
<feature type="region of interest" description="Disordered" evidence="5">
    <location>
        <begin position="757"/>
        <end position="902"/>
    </location>
</feature>
<organism evidence="7 8">
    <name type="scientific">Thyridium curvatum</name>
    <dbReference type="NCBI Taxonomy" id="1093900"/>
    <lineage>
        <taxon>Eukaryota</taxon>
        <taxon>Fungi</taxon>
        <taxon>Dikarya</taxon>
        <taxon>Ascomycota</taxon>
        <taxon>Pezizomycotina</taxon>
        <taxon>Sordariomycetes</taxon>
        <taxon>Sordariomycetidae</taxon>
        <taxon>Thyridiales</taxon>
        <taxon>Thyridiaceae</taxon>
        <taxon>Thyridium</taxon>
    </lineage>
</organism>
<feature type="compositionally biased region" description="Basic and acidic residues" evidence="5">
    <location>
        <begin position="1014"/>
        <end position="1030"/>
    </location>
</feature>
<keyword evidence="3 6" id="KW-1133">Transmembrane helix</keyword>
<dbReference type="RefSeq" id="XP_030993694.1">
    <property type="nucleotide sequence ID" value="XM_031142014.1"/>
</dbReference>
<evidence type="ECO:0000256" key="6">
    <source>
        <dbReference type="SAM" id="Phobius"/>
    </source>
</evidence>
<dbReference type="GeneID" id="41974733"/>
<dbReference type="STRING" id="1093900.A0A507AW81"/>
<dbReference type="PANTHER" id="PTHR15549">
    <property type="entry name" value="PAIRED IMMUNOGLOBULIN-LIKE TYPE 2 RECEPTOR"/>
    <property type="match status" value="1"/>
</dbReference>
<sequence length="1103" mass="118851">MLQGVRRSLPAGASSRPVGRLWKAVFAVAVFVSMAMAASPASYPYTPATFLLPPADGLSTQQDGHLAYLITPNGKTVDIRSLDISSALDAASLKFNTIQSGLPFLDSSSSTNTAFSSSILENGTIAVFAGDCSSGSSTKIWTFSPPNSTSSSSNPWTTYTISTSSTVSADKLGPSFLGQNIAFSSQIEPSVSQPVIYSYGGMCPSSDGRTASTWQSSSQYSNQMLKLTPGSDTAYSASLITSKGPPIAEAGFTFTSLTPSISNRSGIVTQQVNYVLLGGHTKQAFINMSTAAVWSLPEENWSFTPISAPDTANTELAKKEGAAKRSLPTSVDSRSGHTAVLAEDGNALIIFGGWVGDVSQAAEPQLAVLEMGAGYGQWQWRIPSSQPSGNGIYGHAAALLPGNMMMIYGGYSISGSTSKRDATPMFLNLTSFTWSNTYTNPSHDSSTTSKSSPGSDSKTTKLGLGLGLGLGIPLLLLLLSLGFCMRRRHRVQARRRDAAVKALAQDHAQFLHGEDDDMVEVDRGAAFPFEWGSATRSWYTGGDDPYVRGGRSLGYESLRGSRPEQTFQPLPHPKEVLRKPLRNTARGLYQPTTIADYESRAGQRGAGNIHPIYEADEDGGEGPVKESPENEDPFMTPTGAVGANSARSLATPSPDGSHAKGQDREVQDWVSDVDTGDVMMAARYGGQGVTAQHSRRLSPTRRASTRSKASSPTNASFNGDDEARTASNLSDKSALSFMQNVSRSASIRLGLGAVPITKEDGRLGSSSGSSNSSHTYNTAKTTFPALQAEGPALLQGRSRDEGARDDDDYMGLPGSPSKSKPPRRNWLGSLRRVFSSSGTGSSGTSRDGSPSRSLDSSSGDYEPRNVGLAEMPNATLLRRKQGRADWDQASIHEKTGPSDEWDVERAVEQRMVQIMFTVPRDKLRVVNAEVEKEEEEAEVFNARSGSDEEQEMDLGEQSRMLAPEPDSLDTPSRQHQHEGLMDESNYFDPVISEKVPWDDDNHEVMRVPTPPMVRGEDLEKTDPVQYAGDKRHSDYYDEDEWEDIKPFSPPMSSAPEMEQATRHEDPPTPLMTAEAVRLKRPGSRVMEIVQQIESQSRHGSPPV</sequence>
<evidence type="ECO:0008006" key="9">
    <source>
        <dbReference type="Google" id="ProtNLM"/>
    </source>
</evidence>
<gene>
    <name evidence="7" type="ORF">E0L32_007286</name>
</gene>
<comment type="subcellular location">
    <subcellularLocation>
        <location evidence="1">Membrane</location>
        <topology evidence="1">Single-pass membrane protein</topology>
    </subcellularLocation>
</comment>
<dbReference type="InterPro" id="IPR015915">
    <property type="entry name" value="Kelch-typ_b-propeller"/>
</dbReference>
<evidence type="ECO:0000256" key="2">
    <source>
        <dbReference type="ARBA" id="ARBA00022692"/>
    </source>
</evidence>
<dbReference type="InterPro" id="IPR051694">
    <property type="entry name" value="Immunoregulatory_rcpt-like"/>
</dbReference>
<dbReference type="GO" id="GO:0016020">
    <property type="term" value="C:membrane"/>
    <property type="evidence" value="ECO:0007669"/>
    <property type="project" value="UniProtKB-SubCell"/>
</dbReference>
<feature type="compositionally biased region" description="Basic residues" evidence="5">
    <location>
        <begin position="693"/>
        <end position="705"/>
    </location>
</feature>
<dbReference type="Proteomes" id="UP000319257">
    <property type="component" value="Unassembled WGS sequence"/>
</dbReference>
<dbReference type="Gene3D" id="2.120.10.80">
    <property type="entry name" value="Kelch-type beta propeller"/>
    <property type="match status" value="1"/>
</dbReference>
<dbReference type="AlphaFoldDB" id="A0A507AW81"/>
<reference evidence="7 8" key="1">
    <citation type="submission" date="2019-06" db="EMBL/GenBank/DDBJ databases">
        <title>Draft genome sequence of the filamentous fungus Phialemoniopsis curvata isolated from diesel fuel.</title>
        <authorList>
            <person name="Varaljay V.A."/>
            <person name="Lyon W.J."/>
            <person name="Crouch A.L."/>
            <person name="Drake C.E."/>
            <person name="Hollomon J.M."/>
            <person name="Nadeau L.J."/>
            <person name="Nunn H.S."/>
            <person name="Stevenson B.S."/>
            <person name="Bojanowski C.L."/>
            <person name="Crookes-Goodson W.J."/>
        </authorList>
    </citation>
    <scope>NUCLEOTIDE SEQUENCE [LARGE SCALE GENOMIC DNA]</scope>
    <source>
        <strain evidence="7 8">D216</strain>
    </source>
</reference>
<keyword evidence="4 6" id="KW-0472">Membrane</keyword>
<feature type="transmembrane region" description="Helical" evidence="6">
    <location>
        <begin position="21"/>
        <end position="43"/>
    </location>
</feature>
<dbReference type="OrthoDB" id="205993at2759"/>
<name>A0A507AW81_9PEZI</name>
<feature type="region of interest" description="Disordered" evidence="5">
    <location>
        <begin position="1042"/>
        <end position="1068"/>
    </location>
</feature>
<feature type="compositionally biased region" description="Basic and acidic residues" evidence="5">
    <location>
        <begin position="882"/>
        <end position="902"/>
    </location>
</feature>
<evidence type="ECO:0000256" key="5">
    <source>
        <dbReference type="SAM" id="MobiDB-lite"/>
    </source>
</evidence>
<comment type="caution">
    <text evidence="7">The sequence shown here is derived from an EMBL/GenBank/DDBJ whole genome shotgun (WGS) entry which is preliminary data.</text>
</comment>
<feature type="region of interest" description="Disordered" evidence="5">
    <location>
        <begin position="934"/>
        <end position="1030"/>
    </location>
</feature>
<dbReference type="InParanoid" id="A0A507AW81"/>
<evidence type="ECO:0000256" key="3">
    <source>
        <dbReference type="ARBA" id="ARBA00022989"/>
    </source>
</evidence>
<dbReference type="SUPFAM" id="SSF50965">
    <property type="entry name" value="Galactose oxidase, central domain"/>
    <property type="match status" value="1"/>
</dbReference>